<comment type="similarity">
    <text evidence="2">Belongs to the membrane fusion protein (MFP) (TC 8.A.1) family.</text>
</comment>
<evidence type="ECO:0000259" key="6">
    <source>
        <dbReference type="Pfam" id="PF25917"/>
    </source>
</evidence>
<dbReference type="GO" id="GO:0046677">
    <property type="term" value="P:response to antibiotic"/>
    <property type="evidence" value="ECO:0007669"/>
    <property type="project" value="TreeGrafter"/>
</dbReference>
<feature type="signal peptide" evidence="4">
    <location>
        <begin position="1"/>
        <end position="24"/>
    </location>
</feature>
<feature type="domain" description="Multidrug resistance protein MdtA-like C-terminal permuted SH3" evidence="8">
    <location>
        <begin position="310"/>
        <end position="369"/>
    </location>
</feature>
<comment type="subcellular location">
    <subcellularLocation>
        <location evidence="1">Cell envelope</location>
    </subcellularLocation>
</comment>
<dbReference type="InterPro" id="IPR006143">
    <property type="entry name" value="RND_pump_MFP"/>
</dbReference>
<dbReference type="EMBL" id="WUWG01000001">
    <property type="protein sequence ID" value="MXU64550.1"/>
    <property type="molecule type" value="Genomic_DNA"/>
</dbReference>
<keyword evidence="4" id="KW-0732">Signal</keyword>
<dbReference type="NCBIfam" id="TIGR01730">
    <property type="entry name" value="RND_mfp"/>
    <property type="match status" value="1"/>
</dbReference>
<evidence type="ECO:0000256" key="4">
    <source>
        <dbReference type="SAM" id="SignalP"/>
    </source>
</evidence>
<organism evidence="9 10">
    <name type="scientific">Oceanomicrobium pacificus</name>
    <dbReference type="NCBI Taxonomy" id="2692916"/>
    <lineage>
        <taxon>Bacteria</taxon>
        <taxon>Pseudomonadati</taxon>
        <taxon>Pseudomonadota</taxon>
        <taxon>Alphaproteobacteria</taxon>
        <taxon>Rhodobacterales</taxon>
        <taxon>Paracoccaceae</taxon>
        <taxon>Oceanomicrobium</taxon>
    </lineage>
</organism>
<sequence length="386" mass="41740">MGFRKMRNRIAGLASAGLLAFTLAACDGEDDSAQQEEAAPPKVTIAAAYTQDVNEQMSFIGRGEAIDAVDIVARVEGFILEQPGIEGEYIKRGEPIFRIERDQYEATLTAREADLARAEANLDLAGIELDRKQQLVSKGAAPESELDVARANEKGAEADILAAQAAIDQAKLDLSYTEIVAPFDGRLGRAQHSVGDIVSPTSGPLISIVREAPIYVTFSLSEKQLTTVLEQLDVELADLHTNRAQPDVFVTLPNGSLLDEAGKVVFADNRIDPQTGTISIRAQFENDRGLIVDGSFLNVSIQAIEPETKLLVPQAAVQRDQKGDFVLVVNQQQIVEQRYVELGGQVETNSVVRNGLQEGESVIVEGLQRVRPGVPVETVLNATPTE</sequence>
<dbReference type="Pfam" id="PF25917">
    <property type="entry name" value="BSH_RND"/>
    <property type="match status" value="1"/>
</dbReference>
<dbReference type="InterPro" id="IPR058625">
    <property type="entry name" value="MdtA-like_BSH"/>
</dbReference>
<proteinExistence type="inferred from homology"/>
<dbReference type="Pfam" id="PF25944">
    <property type="entry name" value="Beta-barrel_RND"/>
    <property type="match status" value="1"/>
</dbReference>
<dbReference type="Gene3D" id="1.10.287.470">
    <property type="entry name" value="Helix hairpin bin"/>
    <property type="match status" value="1"/>
</dbReference>
<accession>A0A6B0TJD7</accession>
<evidence type="ECO:0000256" key="2">
    <source>
        <dbReference type="ARBA" id="ARBA00009477"/>
    </source>
</evidence>
<feature type="domain" description="Multidrug resistance protein MdtA-like alpha-helical hairpin" evidence="5">
    <location>
        <begin position="108"/>
        <end position="177"/>
    </location>
</feature>
<comment type="caution">
    <text evidence="9">The sequence shown here is derived from an EMBL/GenBank/DDBJ whole genome shotgun (WGS) entry which is preliminary data.</text>
</comment>
<dbReference type="Gene3D" id="2.40.30.170">
    <property type="match status" value="1"/>
</dbReference>
<dbReference type="Proteomes" id="UP000436016">
    <property type="component" value="Unassembled WGS sequence"/>
</dbReference>
<protein>
    <submittedName>
        <fullName evidence="9">Efflux RND transporter periplasmic adaptor subunit</fullName>
    </submittedName>
</protein>
<dbReference type="InterPro" id="IPR058627">
    <property type="entry name" value="MdtA-like_C"/>
</dbReference>
<evidence type="ECO:0000259" key="8">
    <source>
        <dbReference type="Pfam" id="PF25967"/>
    </source>
</evidence>
<dbReference type="AlphaFoldDB" id="A0A6B0TJD7"/>
<keyword evidence="10" id="KW-1185">Reference proteome</keyword>
<evidence type="ECO:0000259" key="7">
    <source>
        <dbReference type="Pfam" id="PF25944"/>
    </source>
</evidence>
<gene>
    <name evidence="9" type="ORF">GSH16_03755</name>
</gene>
<dbReference type="FunFam" id="2.40.420.20:FF:000001">
    <property type="entry name" value="Efflux RND transporter periplasmic adaptor subunit"/>
    <property type="match status" value="1"/>
</dbReference>
<feature type="domain" description="Multidrug resistance protein MdtA-like barrel-sandwich hybrid" evidence="6">
    <location>
        <begin position="68"/>
        <end position="199"/>
    </location>
</feature>
<dbReference type="InterPro" id="IPR058624">
    <property type="entry name" value="MdtA-like_HH"/>
</dbReference>
<dbReference type="Gene3D" id="2.40.420.20">
    <property type="match status" value="1"/>
</dbReference>
<dbReference type="Pfam" id="PF25967">
    <property type="entry name" value="RND-MFP_C"/>
    <property type="match status" value="1"/>
</dbReference>
<dbReference type="GO" id="GO:0005886">
    <property type="term" value="C:plasma membrane"/>
    <property type="evidence" value="ECO:0007669"/>
    <property type="project" value="TreeGrafter"/>
</dbReference>
<name>A0A6B0TJD7_9RHOB</name>
<feature type="domain" description="Multidrug resistance protein MdtA-like beta-barrel" evidence="7">
    <location>
        <begin position="213"/>
        <end position="303"/>
    </location>
</feature>
<dbReference type="GO" id="GO:0022857">
    <property type="term" value="F:transmembrane transporter activity"/>
    <property type="evidence" value="ECO:0007669"/>
    <property type="project" value="InterPro"/>
</dbReference>
<dbReference type="InterPro" id="IPR058626">
    <property type="entry name" value="MdtA-like_b-barrel"/>
</dbReference>
<dbReference type="Pfam" id="PF25876">
    <property type="entry name" value="HH_MFP_RND"/>
    <property type="match status" value="1"/>
</dbReference>
<evidence type="ECO:0000313" key="9">
    <source>
        <dbReference type="EMBL" id="MXU64550.1"/>
    </source>
</evidence>
<feature type="chain" id="PRO_5025395981" evidence="4">
    <location>
        <begin position="25"/>
        <end position="386"/>
    </location>
</feature>
<dbReference type="Gene3D" id="2.40.50.100">
    <property type="match status" value="1"/>
</dbReference>
<keyword evidence="3" id="KW-0175">Coiled coil</keyword>
<dbReference type="PROSITE" id="PS51257">
    <property type="entry name" value="PROKAR_LIPOPROTEIN"/>
    <property type="match status" value="1"/>
</dbReference>
<evidence type="ECO:0000259" key="5">
    <source>
        <dbReference type="Pfam" id="PF25876"/>
    </source>
</evidence>
<dbReference type="GO" id="GO:0030313">
    <property type="term" value="C:cell envelope"/>
    <property type="evidence" value="ECO:0007669"/>
    <property type="project" value="UniProtKB-SubCell"/>
</dbReference>
<evidence type="ECO:0000313" key="10">
    <source>
        <dbReference type="Proteomes" id="UP000436016"/>
    </source>
</evidence>
<feature type="coiled-coil region" evidence="3">
    <location>
        <begin position="101"/>
        <end position="135"/>
    </location>
</feature>
<dbReference type="PANTHER" id="PTHR30158">
    <property type="entry name" value="ACRA/E-RELATED COMPONENT OF DRUG EFFLUX TRANSPORTER"/>
    <property type="match status" value="1"/>
</dbReference>
<evidence type="ECO:0000256" key="1">
    <source>
        <dbReference type="ARBA" id="ARBA00004196"/>
    </source>
</evidence>
<evidence type="ECO:0000256" key="3">
    <source>
        <dbReference type="SAM" id="Coils"/>
    </source>
</evidence>
<dbReference type="SUPFAM" id="SSF111369">
    <property type="entry name" value="HlyD-like secretion proteins"/>
    <property type="match status" value="1"/>
</dbReference>
<reference evidence="9 10" key="1">
    <citation type="submission" date="2019-12" db="EMBL/GenBank/DDBJ databases">
        <title>Strain KN286 was isolated from seawater, which was collected from Caroline Seamount in the tropical western Pacific.</title>
        <authorList>
            <person name="Wang Q."/>
        </authorList>
    </citation>
    <scope>NUCLEOTIDE SEQUENCE [LARGE SCALE GENOMIC DNA]</scope>
    <source>
        <strain evidence="9 10">KN286</strain>
    </source>
</reference>